<dbReference type="GO" id="GO:0035861">
    <property type="term" value="C:site of double-strand break"/>
    <property type="evidence" value="ECO:0007669"/>
    <property type="project" value="TreeGrafter"/>
</dbReference>
<name>A0AAV7S0N9_PLEWA</name>
<dbReference type="InterPro" id="IPR008984">
    <property type="entry name" value="SMAD_FHA_dom_sf"/>
</dbReference>
<feature type="compositionally biased region" description="Polar residues" evidence="6">
    <location>
        <begin position="268"/>
        <end position="282"/>
    </location>
</feature>
<feature type="compositionally biased region" description="Basic and acidic residues" evidence="6">
    <location>
        <begin position="204"/>
        <end position="246"/>
    </location>
</feature>
<evidence type="ECO:0000259" key="7">
    <source>
        <dbReference type="Pfam" id="PF10283"/>
    </source>
</evidence>
<evidence type="ECO:0000256" key="3">
    <source>
        <dbReference type="ARBA" id="ARBA00022801"/>
    </source>
</evidence>
<keyword evidence="4" id="KW-0234">DNA repair</keyword>
<evidence type="ECO:0000256" key="6">
    <source>
        <dbReference type="SAM" id="MobiDB-lite"/>
    </source>
</evidence>
<evidence type="ECO:0008006" key="11">
    <source>
        <dbReference type="Google" id="ProtNLM"/>
    </source>
</evidence>
<dbReference type="EMBL" id="JANPWB010000009">
    <property type="protein sequence ID" value="KAJ1156800.1"/>
    <property type="molecule type" value="Genomic_DNA"/>
</dbReference>
<dbReference type="PANTHER" id="PTHR21315">
    <property type="entry name" value="APRATAXIN AND PNK-LIKE FACTOR-RELATED"/>
    <property type="match status" value="1"/>
</dbReference>
<dbReference type="InterPro" id="IPR019406">
    <property type="entry name" value="APLF_PBZ"/>
</dbReference>
<dbReference type="InterPro" id="IPR039253">
    <property type="entry name" value="APLF"/>
</dbReference>
<reference evidence="9" key="1">
    <citation type="journal article" date="2022" name="bioRxiv">
        <title>Sequencing and chromosome-scale assembly of the giantPleurodeles waltlgenome.</title>
        <authorList>
            <person name="Brown T."/>
            <person name="Elewa A."/>
            <person name="Iarovenko S."/>
            <person name="Subramanian E."/>
            <person name="Araus A.J."/>
            <person name="Petzold A."/>
            <person name="Susuki M."/>
            <person name="Suzuki K.-i.T."/>
            <person name="Hayashi T."/>
            <person name="Toyoda A."/>
            <person name="Oliveira C."/>
            <person name="Osipova E."/>
            <person name="Leigh N.D."/>
            <person name="Simon A."/>
            <person name="Yun M.H."/>
        </authorList>
    </citation>
    <scope>NUCLEOTIDE SEQUENCE</scope>
    <source>
        <strain evidence="9">20211129_DDA</strain>
        <tissue evidence="9">Liver</tissue>
    </source>
</reference>
<feature type="compositionally biased region" description="Basic and acidic residues" evidence="6">
    <location>
        <begin position="436"/>
        <end position="452"/>
    </location>
</feature>
<dbReference type="InterPro" id="IPR041388">
    <property type="entry name" value="FHA_2"/>
</dbReference>
<feature type="compositionally biased region" description="Polar residues" evidence="6">
    <location>
        <begin position="364"/>
        <end position="377"/>
    </location>
</feature>
<accession>A0AAV7S0N9</accession>
<evidence type="ECO:0000313" key="10">
    <source>
        <dbReference type="Proteomes" id="UP001066276"/>
    </source>
</evidence>
<dbReference type="Pfam" id="PF10283">
    <property type="entry name" value="zf-CCHH"/>
    <property type="match status" value="2"/>
</dbReference>
<dbReference type="Proteomes" id="UP001066276">
    <property type="component" value="Chromosome 5"/>
</dbReference>
<dbReference type="GO" id="GO:0008408">
    <property type="term" value="F:3'-5' exonuclease activity"/>
    <property type="evidence" value="ECO:0007669"/>
    <property type="project" value="InterPro"/>
</dbReference>
<sequence length="528" mass="59973">MPALELEAADGCGRISLPAGETVIGRGPFLGIADKRVSRNHGVLEVVGEKLRIRSVHVNPCFYQPSHKKQFLPLEKDKWQWLEEGDSFSLLPDKFVFKVVASQPDIDCTLSNSQNIDVEIEENELESTSEVHEGSKVEKEKPCSTSHTVCKAQLPSANWNKGMQQTKPIQRKRDLPPWMLQEGLDIRPLSDSPAKGVARRRKCKMEQKTPEECPEARKRLSPSEDSVRTEECEKEHQTKSRIKIEQTGRAAALKEAPSFHVSKDTDNSEISNKSTELQSTKSPTEDEICQSKNELLEHNQTRKPQLPFQMCRRQRSDSKTQEGLDESRPAPHHELPQSPVHSTDEQYMDASCSPSGQVGGSVYNEDTSQGSTQTSNKRIPCVYGQQCYRKNPVHFQQFSHPGDSDFDDTSKESQEDNDERPECPYGTDCYRKNPQHKLEYKHTKPPQRESGRPARKATKKGKSVMEDESDDDGEPNVYDLEDSFIDDEEEEYEPTDEDSDYEPGPEEKDTEDMDTLLKEANTFVKTRK</sequence>
<proteinExistence type="predicted"/>
<dbReference type="Gene3D" id="2.60.200.20">
    <property type="match status" value="1"/>
</dbReference>
<dbReference type="Pfam" id="PF17913">
    <property type="entry name" value="FHA_2"/>
    <property type="match status" value="1"/>
</dbReference>
<feature type="compositionally biased region" description="Basic and acidic residues" evidence="6">
    <location>
        <begin position="314"/>
        <end position="335"/>
    </location>
</feature>
<dbReference type="GO" id="GO:0006302">
    <property type="term" value="P:double-strand break repair"/>
    <property type="evidence" value="ECO:0007669"/>
    <property type="project" value="InterPro"/>
</dbReference>
<evidence type="ECO:0000259" key="8">
    <source>
        <dbReference type="Pfam" id="PF17913"/>
    </source>
</evidence>
<gene>
    <name evidence="9" type="ORF">NDU88_009517</name>
</gene>
<feature type="region of interest" description="Disordered" evidence="6">
    <location>
        <begin position="187"/>
        <end position="379"/>
    </location>
</feature>
<dbReference type="AlphaFoldDB" id="A0AAV7S0N9"/>
<dbReference type="FunFam" id="2.60.200.20:FF:000061">
    <property type="entry name" value="Zgc:165656 protein"/>
    <property type="match status" value="1"/>
</dbReference>
<keyword evidence="2" id="KW-0227">DNA damage</keyword>
<evidence type="ECO:0000313" key="9">
    <source>
        <dbReference type="EMBL" id="KAJ1156800.1"/>
    </source>
</evidence>
<comment type="subcellular location">
    <subcellularLocation>
        <location evidence="1">Nucleus</location>
    </subcellularLocation>
</comment>
<comment type="caution">
    <text evidence="9">The sequence shown here is derived from an EMBL/GenBank/DDBJ whole genome shotgun (WGS) entry which is preliminary data.</text>
</comment>
<dbReference type="GO" id="GO:0005634">
    <property type="term" value="C:nucleus"/>
    <property type="evidence" value="ECO:0007669"/>
    <property type="project" value="UniProtKB-SubCell"/>
</dbReference>
<dbReference type="PANTHER" id="PTHR21315:SF2">
    <property type="entry name" value="APRATAXIN AND PNK-LIKE FACTOR"/>
    <property type="match status" value="1"/>
</dbReference>
<feature type="domain" description="PBZ-type" evidence="7">
    <location>
        <begin position="420"/>
        <end position="444"/>
    </location>
</feature>
<feature type="compositionally biased region" description="Acidic residues" evidence="6">
    <location>
        <begin position="466"/>
        <end position="514"/>
    </location>
</feature>
<dbReference type="GO" id="GO:0003906">
    <property type="term" value="F:DNA-(apurinic or apyrimidinic site) endonuclease activity"/>
    <property type="evidence" value="ECO:0007669"/>
    <property type="project" value="InterPro"/>
</dbReference>
<dbReference type="CDD" id="cd22717">
    <property type="entry name" value="FHA_APLF"/>
    <property type="match status" value="1"/>
</dbReference>
<evidence type="ECO:0000256" key="4">
    <source>
        <dbReference type="ARBA" id="ARBA00023204"/>
    </source>
</evidence>
<feature type="compositionally biased region" description="Basic residues" evidence="6">
    <location>
        <begin position="453"/>
        <end position="462"/>
    </location>
</feature>
<keyword evidence="3" id="KW-0378">Hydrolase</keyword>
<feature type="region of interest" description="Disordered" evidence="6">
    <location>
        <begin position="393"/>
        <end position="528"/>
    </location>
</feature>
<protein>
    <recommendedName>
        <fullName evidence="11">Aprataxin and PNK-like factor</fullName>
    </recommendedName>
</protein>
<evidence type="ECO:0000256" key="2">
    <source>
        <dbReference type="ARBA" id="ARBA00022763"/>
    </source>
</evidence>
<dbReference type="SUPFAM" id="SSF49879">
    <property type="entry name" value="SMAD/FHA domain"/>
    <property type="match status" value="1"/>
</dbReference>
<evidence type="ECO:0000256" key="1">
    <source>
        <dbReference type="ARBA" id="ARBA00004123"/>
    </source>
</evidence>
<organism evidence="9 10">
    <name type="scientific">Pleurodeles waltl</name>
    <name type="common">Iberian ribbed newt</name>
    <dbReference type="NCBI Taxonomy" id="8319"/>
    <lineage>
        <taxon>Eukaryota</taxon>
        <taxon>Metazoa</taxon>
        <taxon>Chordata</taxon>
        <taxon>Craniata</taxon>
        <taxon>Vertebrata</taxon>
        <taxon>Euteleostomi</taxon>
        <taxon>Amphibia</taxon>
        <taxon>Batrachia</taxon>
        <taxon>Caudata</taxon>
        <taxon>Salamandroidea</taxon>
        <taxon>Salamandridae</taxon>
        <taxon>Pleurodelinae</taxon>
        <taxon>Pleurodeles</taxon>
    </lineage>
</organism>
<evidence type="ECO:0000256" key="5">
    <source>
        <dbReference type="ARBA" id="ARBA00023242"/>
    </source>
</evidence>
<feature type="domain" description="PNK FHA" evidence="8">
    <location>
        <begin position="14"/>
        <end position="62"/>
    </location>
</feature>
<keyword evidence="5" id="KW-0539">Nucleus</keyword>
<feature type="domain" description="PBZ-type" evidence="7">
    <location>
        <begin position="378"/>
        <end position="403"/>
    </location>
</feature>
<keyword evidence="10" id="KW-1185">Reference proteome</keyword>